<dbReference type="EMBL" id="CP000384">
    <property type="protein sequence ID" value="ABG10338.1"/>
    <property type="molecule type" value="Genomic_DNA"/>
</dbReference>
<keyword evidence="1" id="KW-1133">Transmembrane helix</keyword>
<feature type="transmembrane region" description="Helical" evidence="1">
    <location>
        <begin position="12"/>
        <end position="30"/>
    </location>
</feature>
<dbReference type="AlphaFoldDB" id="A0A5Q5BQ25"/>
<dbReference type="KEGG" id="mmc:Mmcs_4233"/>
<proteinExistence type="predicted"/>
<keyword evidence="1" id="KW-0812">Transmembrane</keyword>
<gene>
    <name evidence="2" type="ordered locus">Mmcs_4233</name>
</gene>
<reference evidence="2" key="1">
    <citation type="submission" date="2006-06" db="EMBL/GenBank/DDBJ databases">
        <title>Complete sequence of chromosome of Mycobacterium sp. MCS.</title>
        <authorList>
            <consortium name="US DOE Joint Genome Institute"/>
            <person name="Copeland A."/>
            <person name="Lucas S."/>
            <person name="Lapidus A."/>
            <person name="Barry K."/>
            <person name="Detter J.C."/>
            <person name="Glavina del Rio T."/>
            <person name="Hammon N."/>
            <person name="Israni S."/>
            <person name="Dalin E."/>
            <person name="Tice H."/>
            <person name="Pitluck S."/>
            <person name="Martinez M."/>
            <person name="Schmutz J."/>
            <person name="Larimer F."/>
            <person name="Land M."/>
            <person name="Hauser L."/>
            <person name="Kyrpides N."/>
            <person name="Kim E."/>
            <person name="Miller C.D."/>
            <person name="Hughes J.E."/>
            <person name="Anderson A.J."/>
            <person name="Sims R.C."/>
            <person name="Richardson P."/>
        </authorList>
    </citation>
    <scope>NUCLEOTIDE SEQUENCE [LARGE SCALE GENOMIC DNA]</scope>
    <source>
        <strain evidence="2">MCS</strain>
    </source>
</reference>
<name>A0A5Q5BQ25_MYCSS</name>
<evidence type="ECO:0008006" key="3">
    <source>
        <dbReference type="Google" id="ProtNLM"/>
    </source>
</evidence>
<organism evidence="2">
    <name type="scientific">Mycobacterium sp. (strain MCS)</name>
    <dbReference type="NCBI Taxonomy" id="164756"/>
    <lineage>
        <taxon>Bacteria</taxon>
        <taxon>Bacillati</taxon>
        <taxon>Actinomycetota</taxon>
        <taxon>Actinomycetes</taxon>
        <taxon>Mycobacteriales</taxon>
        <taxon>Mycobacteriaceae</taxon>
        <taxon>Mycobacterium</taxon>
    </lineage>
</organism>
<evidence type="ECO:0000313" key="2">
    <source>
        <dbReference type="EMBL" id="ABG10338.1"/>
    </source>
</evidence>
<feature type="transmembrane region" description="Helical" evidence="1">
    <location>
        <begin position="120"/>
        <end position="138"/>
    </location>
</feature>
<sequence>MARRPTLMAVQGAALIVGTGYLLLGALGFLPGVTTNHERLEWIGHQSDALLFGVFATSGLHNVLHLLLGAAGMFCARTYAASRAYLLAGGVALLGVWFYRAGSGHSGIAEVFPLNRADNWLHFALGVVMLVLALTLAAQHDPTKPRSRPRAKSRA</sequence>
<feature type="transmembrane region" description="Helical" evidence="1">
    <location>
        <begin position="84"/>
        <end position="100"/>
    </location>
</feature>
<dbReference type="Pfam" id="PF14325">
    <property type="entry name" value="DUF4383"/>
    <property type="match status" value="1"/>
</dbReference>
<keyword evidence="1" id="KW-0472">Membrane</keyword>
<evidence type="ECO:0000256" key="1">
    <source>
        <dbReference type="SAM" id="Phobius"/>
    </source>
</evidence>
<feature type="transmembrane region" description="Helical" evidence="1">
    <location>
        <begin position="50"/>
        <end position="72"/>
    </location>
</feature>
<accession>A0A5Q5BQ25</accession>
<protein>
    <recommendedName>
        <fullName evidence="3">DUF4383 domain-containing protein</fullName>
    </recommendedName>
</protein>